<dbReference type="PANTHER" id="PTHR43591">
    <property type="entry name" value="METHYLTRANSFERASE"/>
    <property type="match status" value="1"/>
</dbReference>
<sequence>MHTPLDLRAMKGKQKEAWSSGDYTVIGTTLTLTGELLAESCDLNYDEIVLDVAAGNGNATLAAARRGCKVTSTDYVCALLERGRERARAEHFDVAFQEADAEALPFEDATFDAVLSTFGVMFTPDQKQAAAELARVCRPSGRIGLTCWTPEGFVGQLFSTLGRYLPSPDGAARPSDWGIKGHLHELFIHHAADVRAIPRQFNFRYRSARHFIEVFRDWYGPMHKAFKALSEDQADRLTRELTELLVRMNRSGKETPLVVPAEYLEIVITRNRRPFSKETA</sequence>
<dbReference type="CDD" id="cd02440">
    <property type="entry name" value="AdoMet_MTases"/>
    <property type="match status" value="1"/>
</dbReference>
<dbReference type="SUPFAM" id="SSF53335">
    <property type="entry name" value="S-adenosyl-L-methionine-dependent methyltransferases"/>
    <property type="match status" value="1"/>
</dbReference>
<dbReference type="GO" id="GO:0032259">
    <property type="term" value="P:methylation"/>
    <property type="evidence" value="ECO:0007669"/>
    <property type="project" value="UniProtKB-KW"/>
</dbReference>
<protein>
    <submittedName>
        <fullName evidence="2">SAM-dependent methyltransferase</fullName>
    </submittedName>
</protein>
<dbReference type="InterPro" id="IPR013216">
    <property type="entry name" value="Methyltransf_11"/>
</dbReference>
<name>A0A1X0NEH1_9PSED</name>
<reference evidence="3" key="1">
    <citation type="submission" date="2017-02" db="EMBL/GenBank/DDBJ databases">
        <title>Pseudomonas floridae sp. nov., a novel pathogenic bacterial species isolated from tomato.</title>
        <authorList>
            <person name="Timilsina S."/>
            <person name="Vallad G.E."/>
            <person name="Jones J.B."/>
        </authorList>
    </citation>
    <scope>NUCLEOTIDE SEQUENCE [LARGE SCALE GENOMIC DNA]</scope>
    <source>
        <strain evidence="3">GEV388</strain>
    </source>
</reference>
<keyword evidence="2" id="KW-0808">Transferase</keyword>
<dbReference type="Pfam" id="PF08241">
    <property type="entry name" value="Methyltransf_11"/>
    <property type="match status" value="1"/>
</dbReference>
<dbReference type="AlphaFoldDB" id="A0A1X0NEH1"/>
<proteinExistence type="predicted"/>
<accession>A0A1X0NEH1</accession>
<evidence type="ECO:0000313" key="2">
    <source>
        <dbReference type="EMBL" id="ORC62297.1"/>
    </source>
</evidence>
<dbReference type="STRING" id="1958950.BZK31_01275"/>
<feature type="domain" description="Methyltransferase type 11" evidence="1">
    <location>
        <begin position="50"/>
        <end position="143"/>
    </location>
</feature>
<dbReference type="InterPro" id="IPR029063">
    <property type="entry name" value="SAM-dependent_MTases_sf"/>
</dbReference>
<keyword evidence="2" id="KW-0489">Methyltransferase</keyword>
<keyword evidence="3" id="KW-1185">Reference proteome</keyword>
<dbReference type="Gene3D" id="3.40.50.150">
    <property type="entry name" value="Vaccinia Virus protein VP39"/>
    <property type="match status" value="1"/>
</dbReference>
<comment type="caution">
    <text evidence="2">The sequence shown here is derived from an EMBL/GenBank/DDBJ whole genome shotgun (WGS) entry which is preliminary data.</text>
</comment>
<gene>
    <name evidence="2" type="ORF">BZK31_01275</name>
</gene>
<evidence type="ECO:0000259" key="1">
    <source>
        <dbReference type="Pfam" id="PF08241"/>
    </source>
</evidence>
<dbReference type="RefSeq" id="WP_083180936.1">
    <property type="nucleotide sequence ID" value="NZ_CBCRZR010000002.1"/>
</dbReference>
<dbReference type="GO" id="GO:0008757">
    <property type="term" value="F:S-adenosylmethionine-dependent methyltransferase activity"/>
    <property type="evidence" value="ECO:0007669"/>
    <property type="project" value="InterPro"/>
</dbReference>
<dbReference type="OrthoDB" id="9795634at2"/>
<evidence type="ECO:0000313" key="3">
    <source>
        <dbReference type="Proteomes" id="UP000192815"/>
    </source>
</evidence>
<organism evidence="2 3">
    <name type="scientific">Pseudomonas floridensis</name>
    <dbReference type="NCBI Taxonomy" id="1958950"/>
    <lineage>
        <taxon>Bacteria</taxon>
        <taxon>Pseudomonadati</taxon>
        <taxon>Pseudomonadota</taxon>
        <taxon>Gammaproteobacteria</taxon>
        <taxon>Pseudomonadales</taxon>
        <taxon>Pseudomonadaceae</taxon>
        <taxon>Pseudomonas</taxon>
    </lineage>
</organism>
<dbReference type="Proteomes" id="UP000192815">
    <property type="component" value="Unassembled WGS sequence"/>
</dbReference>
<dbReference type="PANTHER" id="PTHR43591:SF24">
    <property type="entry name" value="2-METHOXY-6-POLYPRENYL-1,4-BENZOQUINOL METHYLASE, MITOCHONDRIAL"/>
    <property type="match status" value="1"/>
</dbReference>
<dbReference type="EMBL" id="MUIO01000002">
    <property type="protein sequence ID" value="ORC62297.1"/>
    <property type="molecule type" value="Genomic_DNA"/>
</dbReference>